<accession>A0A0H2R7R0</accession>
<feature type="compositionally biased region" description="Polar residues" evidence="1">
    <location>
        <begin position="288"/>
        <end position="356"/>
    </location>
</feature>
<evidence type="ECO:0000313" key="3">
    <source>
        <dbReference type="Proteomes" id="UP000053477"/>
    </source>
</evidence>
<feature type="region of interest" description="Disordered" evidence="1">
    <location>
        <begin position="187"/>
        <end position="258"/>
    </location>
</feature>
<name>A0A0H2R7R0_9AGAM</name>
<dbReference type="AlphaFoldDB" id="A0A0H2R7R0"/>
<feature type="region of interest" description="Disordered" evidence="1">
    <location>
        <begin position="87"/>
        <end position="139"/>
    </location>
</feature>
<feature type="compositionally biased region" description="Polar residues" evidence="1">
    <location>
        <begin position="117"/>
        <end position="128"/>
    </location>
</feature>
<gene>
    <name evidence="2" type="ORF">SCHPADRAFT_1001334</name>
</gene>
<feature type="region of interest" description="Disordered" evidence="1">
    <location>
        <begin position="25"/>
        <end position="60"/>
    </location>
</feature>
<dbReference type="InParanoid" id="A0A0H2R7R0"/>
<protein>
    <submittedName>
        <fullName evidence="2">Uncharacterized protein</fullName>
    </submittedName>
</protein>
<organism evidence="2 3">
    <name type="scientific">Schizopora paradoxa</name>
    <dbReference type="NCBI Taxonomy" id="27342"/>
    <lineage>
        <taxon>Eukaryota</taxon>
        <taxon>Fungi</taxon>
        <taxon>Dikarya</taxon>
        <taxon>Basidiomycota</taxon>
        <taxon>Agaricomycotina</taxon>
        <taxon>Agaricomycetes</taxon>
        <taxon>Hymenochaetales</taxon>
        <taxon>Schizoporaceae</taxon>
        <taxon>Schizopora</taxon>
    </lineage>
</organism>
<keyword evidence="3" id="KW-1185">Reference proteome</keyword>
<feature type="region of interest" description="Disordered" evidence="1">
    <location>
        <begin position="275"/>
        <end position="362"/>
    </location>
</feature>
<reference evidence="2 3" key="1">
    <citation type="submission" date="2015-04" db="EMBL/GenBank/DDBJ databases">
        <title>Complete genome sequence of Schizopora paradoxa KUC8140, a cosmopolitan wood degrader in East Asia.</title>
        <authorList>
            <consortium name="DOE Joint Genome Institute"/>
            <person name="Min B."/>
            <person name="Park H."/>
            <person name="Jang Y."/>
            <person name="Kim J.-J."/>
            <person name="Kim K.H."/>
            <person name="Pangilinan J."/>
            <person name="Lipzen A."/>
            <person name="Riley R."/>
            <person name="Grigoriev I.V."/>
            <person name="Spatafora J.W."/>
            <person name="Choi I.-G."/>
        </authorList>
    </citation>
    <scope>NUCLEOTIDE SEQUENCE [LARGE SCALE GENOMIC DNA]</scope>
    <source>
        <strain evidence="2 3">KUC8140</strain>
    </source>
</reference>
<dbReference type="Proteomes" id="UP000053477">
    <property type="component" value="Unassembled WGS sequence"/>
</dbReference>
<feature type="compositionally biased region" description="Polar residues" evidence="1">
    <location>
        <begin position="249"/>
        <end position="258"/>
    </location>
</feature>
<feature type="compositionally biased region" description="Basic and acidic residues" evidence="1">
    <location>
        <begin position="37"/>
        <end position="48"/>
    </location>
</feature>
<proteinExistence type="predicted"/>
<dbReference type="EMBL" id="KQ086116">
    <property type="protein sequence ID" value="KLO07870.1"/>
    <property type="molecule type" value="Genomic_DNA"/>
</dbReference>
<feature type="compositionally biased region" description="Basic and acidic residues" evidence="1">
    <location>
        <begin position="190"/>
        <end position="202"/>
    </location>
</feature>
<evidence type="ECO:0000313" key="2">
    <source>
        <dbReference type="EMBL" id="KLO07870.1"/>
    </source>
</evidence>
<sequence length="512" mass="55984">MGEIDLSQSTGEVYLVHPYREVNMISPDGTYVSPPSQRDDLQNSDSRRATGTLEHHRARSFPYSLPGEAFAPYSPLPLSDIGTSHHLAHPEPGYNFGSSRTRGIGEGTRPNREHVEQSGQARPTSRRFQPTARRRSQPLRIQVLDLQTRLSATERMQIPSQMERLYASPDDPLFNTHEVVDQFSARHARERQENQNIRRDVPRASSLASNSEVASRRLGQGALSNARHSPYPPTSPSRQAGLGQKFRSSKSNTSTHNQNIADFTCDTQIQNVTHQGTSPQQYFDDDTSLSYPTSNVASGSNHKTNRQIISQSHSHPGFNPNDSDTSDQYSVGDSSNPARSLSDITPDNATEPTTLRSGAAERNVVRSRSPVMWSLFTLAEMQNGGATASSNDRAQEAPANGLPGISGVNIDNGSSPLCGPALEIPQVSQPVHSHTEVSSEDNISQLDELSLSYPPEPSDHLEGFNITNDPVLLDIADSLASWEFANPNARFYHAYESPSASPTSPGNATQPQ</sequence>
<evidence type="ECO:0000256" key="1">
    <source>
        <dbReference type="SAM" id="MobiDB-lite"/>
    </source>
</evidence>